<evidence type="ECO:0000256" key="2">
    <source>
        <dbReference type="SAM" id="MobiDB-lite"/>
    </source>
</evidence>
<evidence type="ECO:0000256" key="1">
    <source>
        <dbReference type="ARBA" id="ARBA00005298"/>
    </source>
</evidence>
<evidence type="ECO:0000313" key="5">
    <source>
        <dbReference type="Proteomes" id="UP001590950"/>
    </source>
</evidence>
<feature type="region of interest" description="Disordered" evidence="2">
    <location>
        <begin position="1"/>
        <end position="22"/>
    </location>
</feature>
<dbReference type="PANTHER" id="PTHR11188">
    <property type="entry name" value="ARRESTIN DOMAIN CONTAINING PROTEIN"/>
    <property type="match status" value="1"/>
</dbReference>
<dbReference type="InterPro" id="IPR014756">
    <property type="entry name" value="Ig_E-set"/>
</dbReference>
<protein>
    <recommendedName>
        <fullName evidence="3">Arrestin C-terminal-like domain-containing protein</fullName>
    </recommendedName>
</protein>
<dbReference type="InterPro" id="IPR011022">
    <property type="entry name" value="Arrestin_C-like"/>
</dbReference>
<accession>A0ABR4ABP5</accession>
<comment type="caution">
    <text evidence="4">The sequence shown here is derived from an EMBL/GenBank/DDBJ whole genome shotgun (WGS) entry which is preliminary data.</text>
</comment>
<feature type="compositionally biased region" description="Polar residues" evidence="2">
    <location>
        <begin position="54"/>
        <end position="65"/>
    </location>
</feature>
<dbReference type="Pfam" id="PF02752">
    <property type="entry name" value="Arrestin_C"/>
    <property type="match status" value="1"/>
</dbReference>
<reference evidence="4 5" key="1">
    <citation type="submission" date="2024-09" db="EMBL/GenBank/DDBJ databases">
        <title>Rethinking Asexuality: The Enigmatic Case of Functional Sexual Genes in Lepraria (Stereocaulaceae).</title>
        <authorList>
            <person name="Doellman M."/>
            <person name="Sun Y."/>
            <person name="Barcenas-Pena A."/>
            <person name="Lumbsch H.T."/>
            <person name="Grewe F."/>
        </authorList>
    </citation>
    <scope>NUCLEOTIDE SEQUENCE [LARGE SCALE GENOMIC DNA]</scope>
    <source>
        <strain evidence="4 5">Mercado 3170</strain>
    </source>
</reference>
<gene>
    <name evidence="4" type="ORF">N7G274_004250</name>
</gene>
<name>A0ABR4ABP5_9LECA</name>
<evidence type="ECO:0000313" key="4">
    <source>
        <dbReference type="EMBL" id="KAL2043190.1"/>
    </source>
</evidence>
<comment type="similarity">
    <text evidence="1">Belongs to the arrestin family.</text>
</comment>
<keyword evidence="5" id="KW-1185">Reference proteome</keyword>
<feature type="region of interest" description="Disordered" evidence="2">
    <location>
        <begin position="44"/>
        <end position="65"/>
    </location>
</feature>
<dbReference type="Proteomes" id="UP001590950">
    <property type="component" value="Unassembled WGS sequence"/>
</dbReference>
<sequence length="591" mass="65444">MAKGGLTPIPERSSSRSMLQGSVDGSMLSIPGYSAPLLPVHTTPRTGISVPTRGRSTSPIRRPNATNLRRAPSRTFIPSVLPSVDSSRLTHSRISLALRLYSPVFMGGATVEGEVHIAIDGGMEAKRKPKTALLLSRISVTLVGKERCKGKQAIFRALTCDLIDESHPPPITMAPGAAASGEAVWDVTASESVLPFRLDLPVDMGPPPYESRKVGISYWLSTLAEFKIAGKKHLVRESQEIIVLTVHDPEKALVNLPDPLLAIDELQVSKKPLAKTIRVTAGLHRQTWISGYPVFIDIHIENESSKAVRRVDLQLEKTVLFYNYTAPSAGTRTADLLRLPDYLNKETMVSKVLLDGFQGVRPLSEDFRTCQLALPAGLVSIEMGRFFGIRFFIHIQVTISFNKHLKVQLPITIIHPNSIDIPPNALAQVAAAVEQKHRNLSTSGSPYRYRAGQAFQAARRQSYLQLQSSPRRETRRLNGSPKKMKVKRRQSAVVLGGTDRGDHQHLRTRSSFDSLRYNTYTLPRPSFETVRPRESRPSMEQHSSRAPRSSLETRVINGLRGSLESRGPVLQRSTSGLVFDDSDKENHAPRR</sequence>
<feature type="compositionally biased region" description="Basic and acidic residues" evidence="2">
    <location>
        <begin position="530"/>
        <end position="543"/>
    </location>
</feature>
<dbReference type="SUPFAM" id="SSF81296">
    <property type="entry name" value="E set domains"/>
    <property type="match status" value="1"/>
</dbReference>
<dbReference type="Gene3D" id="2.60.40.640">
    <property type="match status" value="1"/>
</dbReference>
<dbReference type="EMBL" id="JBEFKJ010000012">
    <property type="protein sequence ID" value="KAL2043190.1"/>
    <property type="molecule type" value="Genomic_DNA"/>
</dbReference>
<feature type="domain" description="Arrestin C-terminal-like" evidence="3">
    <location>
        <begin position="275"/>
        <end position="416"/>
    </location>
</feature>
<dbReference type="PANTHER" id="PTHR11188:SF17">
    <property type="entry name" value="FI21816P1"/>
    <property type="match status" value="1"/>
</dbReference>
<proteinExistence type="inferred from homology"/>
<dbReference type="InterPro" id="IPR050357">
    <property type="entry name" value="Arrestin_domain-protein"/>
</dbReference>
<organism evidence="4 5">
    <name type="scientific">Stereocaulon virgatum</name>
    <dbReference type="NCBI Taxonomy" id="373712"/>
    <lineage>
        <taxon>Eukaryota</taxon>
        <taxon>Fungi</taxon>
        <taxon>Dikarya</taxon>
        <taxon>Ascomycota</taxon>
        <taxon>Pezizomycotina</taxon>
        <taxon>Lecanoromycetes</taxon>
        <taxon>OSLEUM clade</taxon>
        <taxon>Lecanoromycetidae</taxon>
        <taxon>Lecanorales</taxon>
        <taxon>Lecanorineae</taxon>
        <taxon>Stereocaulaceae</taxon>
        <taxon>Stereocaulon</taxon>
    </lineage>
</organism>
<evidence type="ECO:0000259" key="3">
    <source>
        <dbReference type="Pfam" id="PF02752"/>
    </source>
</evidence>
<feature type="region of interest" description="Disordered" evidence="2">
    <location>
        <begin position="523"/>
        <end position="591"/>
    </location>
</feature>
<dbReference type="InterPro" id="IPR014752">
    <property type="entry name" value="Arrestin-like_C"/>
</dbReference>
<feature type="region of interest" description="Disordered" evidence="2">
    <location>
        <begin position="465"/>
        <end position="509"/>
    </location>
</feature>